<reference evidence="1 2" key="1">
    <citation type="submission" date="2018-08" db="EMBL/GenBank/DDBJ databases">
        <authorList>
            <person name="Laetsch R D."/>
            <person name="Stevens L."/>
            <person name="Kumar S."/>
            <person name="Blaxter L. M."/>
        </authorList>
    </citation>
    <scope>NUCLEOTIDE SEQUENCE [LARGE SCALE GENOMIC DNA]</scope>
</reference>
<keyword evidence="2" id="KW-1185">Reference proteome</keyword>
<feature type="non-terminal residue" evidence="1">
    <location>
        <position position="90"/>
    </location>
</feature>
<dbReference type="EMBL" id="UPTC01000832">
    <property type="protein sequence ID" value="VBB30283.1"/>
    <property type="molecule type" value="Genomic_DNA"/>
</dbReference>
<accession>A0A498SA23</accession>
<organism evidence="1 2">
    <name type="scientific">Acanthocheilonema viteae</name>
    <name type="common">Filarial nematode worm</name>
    <name type="synonym">Dipetalonema viteae</name>
    <dbReference type="NCBI Taxonomy" id="6277"/>
    <lineage>
        <taxon>Eukaryota</taxon>
        <taxon>Metazoa</taxon>
        <taxon>Ecdysozoa</taxon>
        <taxon>Nematoda</taxon>
        <taxon>Chromadorea</taxon>
        <taxon>Rhabditida</taxon>
        <taxon>Spirurina</taxon>
        <taxon>Spiruromorpha</taxon>
        <taxon>Filarioidea</taxon>
        <taxon>Onchocercidae</taxon>
        <taxon>Acanthocheilonema</taxon>
    </lineage>
</organism>
<proteinExistence type="predicted"/>
<sequence>MVVNSFNGLVVGPGQLNGIGGDIYAVNAFNGPRASRPTMSRSSSGLPVQASSSTIINSFQGNIVGPNSLQNNAGISLVPTRIASTSNYSR</sequence>
<gene>
    <name evidence="1" type="ORF">NAV_LOCUS5074</name>
</gene>
<protein>
    <submittedName>
        <fullName evidence="1">Uncharacterized protein</fullName>
    </submittedName>
</protein>
<dbReference type="OrthoDB" id="5853285at2759"/>
<evidence type="ECO:0000313" key="2">
    <source>
        <dbReference type="Proteomes" id="UP000276991"/>
    </source>
</evidence>
<evidence type="ECO:0000313" key="1">
    <source>
        <dbReference type="EMBL" id="VBB30283.1"/>
    </source>
</evidence>
<dbReference type="Proteomes" id="UP000276991">
    <property type="component" value="Unassembled WGS sequence"/>
</dbReference>
<dbReference type="AlphaFoldDB" id="A0A498SA23"/>
<name>A0A498SA23_ACAVI</name>